<dbReference type="PANTHER" id="PTHR30203:SF24">
    <property type="entry name" value="BLR4935 PROTEIN"/>
    <property type="match status" value="1"/>
</dbReference>
<dbReference type="OrthoDB" id="9840402at2"/>
<evidence type="ECO:0008006" key="6">
    <source>
        <dbReference type="Google" id="ProtNLM"/>
    </source>
</evidence>
<evidence type="ECO:0000256" key="1">
    <source>
        <dbReference type="SAM" id="Coils"/>
    </source>
</evidence>
<dbReference type="GO" id="GO:0015562">
    <property type="term" value="F:efflux transmembrane transporter activity"/>
    <property type="evidence" value="ECO:0007669"/>
    <property type="project" value="InterPro"/>
</dbReference>
<name>A0A139SJ51_9BACT</name>
<feature type="region of interest" description="Disordered" evidence="2">
    <location>
        <begin position="281"/>
        <end position="304"/>
    </location>
</feature>
<dbReference type="AlphaFoldDB" id="A0A139SJ51"/>
<gene>
    <name evidence="4" type="ORF">AXK12_07160</name>
</gene>
<accession>A0A139SJ51</accession>
<dbReference type="PANTHER" id="PTHR30203">
    <property type="entry name" value="OUTER MEMBRANE CATION EFFLUX PROTEIN"/>
    <property type="match status" value="1"/>
</dbReference>
<proteinExistence type="predicted"/>
<feature type="coiled-coil region" evidence="1">
    <location>
        <begin position="314"/>
        <end position="341"/>
    </location>
</feature>
<evidence type="ECO:0000313" key="5">
    <source>
        <dbReference type="Proteomes" id="UP000071392"/>
    </source>
</evidence>
<dbReference type="InterPro" id="IPR010131">
    <property type="entry name" value="MdtP/NodT-like"/>
</dbReference>
<dbReference type="RefSeq" id="WP_068712811.1">
    <property type="nucleotide sequence ID" value="NZ_LSZP01000053.1"/>
</dbReference>
<keyword evidence="3" id="KW-0732">Signal</keyword>
<keyword evidence="1" id="KW-0175">Coiled coil</keyword>
<dbReference type="Gene3D" id="1.20.1600.10">
    <property type="entry name" value="Outer membrane efflux proteins (OEP)"/>
    <property type="match status" value="1"/>
</dbReference>
<organism evidence="4 5">
    <name type="scientific">Cephaloticoccus capnophilus</name>
    <dbReference type="NCBI Taxonomy" id="1548208"/>
    <lineage>
        <taxon>Bacteria</taxon>
        <taxon>Pseudomonadati</taxon>
        <taxon>Verrucomicrobiota</taxon>
        <taxon>Opitutia</taxon>
        <taxon>Opitutales</taxon>
        <taxon>Opitutaceae</taxon>
        <taxon>Cephaloticoccus</taxon>
    </lineage>
</organism>
<reference evidence="4 5" key="1">
    <citation type="submission" date="2016-02" db="EMBL/GenBank/DDBJ databases">
        <authorList>
            <person name="Wen L."/>
            <person name="He K."/>
            <person name="Yang H."/>
        </authorList>
    </citation>
    <scope>NUCLEOTIDE SEQUENCE [LARGE SCALE GENOMIC DNA]</scope>
    <source>
        <strain evidence="4 5">CV41</strain>
    </source>
</reference>
<evidence type="ECO:0000256" key="3">
    <source>
        <dbReference type="SAM" id="SignalP"/>
    </source>
</evidence>
<comment type="caution">
    <text evidence="4">The sequence shown here is derived from an EMBL/GenBank/DDBJ whole genome shotgun (WGS) entry which is preliminary data.</text>
</comment>
<evidence type="ECO:0000313" key="4">
    <source>
        <dbReference type="EMBL" id="KXU34524.1"/>
    </source>
</evidence>
<feature type="chain" id="PRO_5007299279" description="Transporter" evidence="3">
    <location>
        <begin position="20"/>
        <end position="425"/>
    </location>
</feature>
<protein>
    <recommendedName>
        <fullName evidence="6">Transporter</fullName>
    </recommendedName>
</protein>
<evidence type="ECO:0000256" key="2">
    <source>
        <dbReference type="SAM" id="MobiDB-lite"/>
    </source>
</evidence>
<dbReference type="SUPFAM" id="SSF56954">
    <property type="entry name" value="Outer membrane efflux proteins (OEP)"/>
    <property type="match status" value="1"/>
</dbReference>
<dbReference type="Proteomes" id="UP000071392">
    <property type="component" value="Unassembled WGS sequence"/>
</dbReference>
<feature type="signal peptide" evidence="3">
    <location>
        <begin position="1"/>
        <end position="19"/>
    </location>
</feature>
<keyword evidence="5" id="KW-1185">Reference proteome</keyword>
<dbReference type="EMBL" id="LSZP01000053">
    <property type="protein sequence ID" value="KXU34524.1"/>
    <property type="molecule type" value="Genomic_DNA"/>
</dbReference>
<sequence length="425" mass="45771">MSLRFSLFLAALVSTTAHAVPSALSTPRALTLDEAIHHAWARDPQVAALALAPQLAQARELQAGLRPAPRLEANTALGLDDKSEWALGLGLSQSLPRRERVALARAYARLGGEAAPITLALRRTQLADKVRRLWYALAVQDARATLTEQMFAANRALADGLVERHAAGEIAESDWLFLKLELGRSAQAQALAKAERDATRAQLRARLRWPAAEPLPALQLALNPLLEVTLPEGNAGVASLPSLTLAEHEVAKARAALDLARSESREDWTVGAGVEVERRANDASGRLSSEPRLTLSTSAPWPVRSGRAPNRGVIAEREAALRIAQAELDALRDELAAEAHAALATARALQPEVLRYREFAQHAATAQQTLSPLLARGEISPRELGQAQQQHAAIEAEFLDAAARYLEARATLETALGQIPPQPQL</sequence>
<dbReference type="STRING" id="1548208.AXK12_07160"/>